<dbReference type="Gene3D" id="3.80.10.10">
    <property type="entry name" value="Ribonuclease Inhibitor"/>
    <property type="match status" value="2"/>
</dbReference>
<evidence type="ECO:0000313" key="4">
    <source>
        <dbReference type="Ensembl" id="ENSEBUP00000005654.1"/>
    </source>
</evidence>
<dbReference type="InterPro" id="IPR052410">
    <property type="entry name" value="DRC5"/>
</dbReference>
<protein>
    <submittedName>
        <fullName evidence="4">T-complex-associated-testis-expressed 1</fullName>
    </submittedName>
</protein>
<dbReference type="Ensembl" id="ENSEBUT00000006095.1">
    <property type="protein sequence ID" value="ENSEBUP00000005654.1"/>
    <property type="gene ID" value="ENSEBUG00000003832.1"/>
</dbReference>
<dbReference type="GeneTree" id="ENSGT00940000159341"/>
<dbReference type="PANTHER" id="PTHR24107:SF20">
    <property type="entry name" value="DYNEIN REGULATORY COMPLEX SUBUNIT 5"/>
    <property type="match status" value="1"/>
</dbReference>
<evidence type="ECO:0000256" key="3">
    <source>
        <dbReference type="ARBA" id="ARBA00023212"/>
    </source>
</evidence>
<keyword evidence="5" id="KW-1185">Reference proteome</keyword>
<dbReference type="GO" id="GO:0005856">
    <property type="term" value="C:cytoskeleton"/>
    <property type="evidence" value="ECO:0007669"/>
    <property type="project" value="UniProtKB-SubCell"/>
</dbReference>
<keyword evidence="3" id="KW-0206">Cytoskeleton</keyword>
<dbReference type="InterPro" id="IPR001611">
    <property type="entry name" value="Leu-rich_rpt"/>
</dbReference>
<sequence>MNHPNDWITCSSRSGTRRSIYCPPGNSCQTRMTGNEPQVKFPIGKQINNCGCTQRTFAEDSEWTLATVPSLHTICLEHIADNFTQNPILHKLTDKQKAKVLLRLSTRLPLSITVPFVHDEDYWRRCFSKRWENCDIMDHGNSWKQAFTERHLKELIEQFVPNVTSPETIMDVVLLYRDYVHHLCIEQLLPHIQDSYSPLVNVGTFDSGKKRDMVDWRKAQVKSYDHFDFTLILDKLCCLQELSLTYGVKRCGMNFEWALFTFTEHDCLSLAKALQICKTLSVLRLRRSQVTDERLDVLLEHLRDHPSLLELDLGYNAIGDQGVCSIAQVIGTRLRCLTLCDNRIGRSGAHALALLLTRTCMLHSLDLQLNYLGDAGCQAIAGALAGNSSLVKLCLDANNLTEISATSLSHALAQNTMLQTLSLTSNRLGQVGGKVLQEGMVENGSLLELDLRFTEVGEETEWNVRKVLQGNREHWRILSGLPVS</sequence>
<reference evidence="4" key="1">
    <citation type="submission" date="2025-08" db="UniProtKB">
        <authorList>
            <consortium name="Ensembl"/>
        </authorList>
    </citation>
    <scope>IDENTIFICATION</scope>
</reference>
<keyword evidence="2" id="KW-0963">Cytoplasm</keyword>
<proteinExistence type="predicted"/>
<comment type="subcellular location">
    <subcellularLocation>
        <location evidence="1">Cytoplasm</location>
        <location evidence="1">Cytoskeleton</location>
    </subcellularLocation>
</comment>
<dbReference type="InterPro" id="IPR032675">
    <property type="entry name" value="LRR_dom_sf"/>
</dbReference>
<organism evidence="4 5">
    <name type="scientific">Eptatretus burgeri</name>
    <name type="common">Inshore hagfish</name>
    <dbReference type="NCBI Taxonomy" id="7764"/>
    <lineage>
        <taxon>Eukaryota</taxon>
        <taxon>Metazoa</taxon>
        <taxon>Chordata</taxon>
        <taxon>Craniata</taxon>
        <taxon>Vertebrata</taxon>
        <taxon>Cyclostomata</taxon>
        <taxon>Myxini</taxon>
        <taxon>Myxiniformes</taxon>
        <taxon>Myxinidae</taxon>
        <taxon>Eptatretinae</taxon>
        <taxon>Eptatretus</taxon>
    </lineage>
</organism>
<dbReference type="Proteomes" id="UP000694388">
    <property type="component" value="Unplaced"/>
</dbReference>
<dbReference type="SMART" id="SM00368">
    <property type="entry name" value="LRR_RI"/>
    <property type="match status" value="5"/>
</dbReference>
<dbReference type="SUPFAM" id="SSF52047">
    <property type="entry name" value="RNI-like"/>
    <property type="match status" value="1"/>
</dbReference>
<reference evidence="4" key="2">
    <citation type="submission" date="2025-09" db="UniProtKB">
        <authorList>
            <consortium name="Ensembl"/>
        </authorList>
    </citation>
    <scope>IDENTIFICATION</scope>
</reference>
<name>A0A8C4PYT4_EPTBU</name>
<evidence type="ECO:0000256" key="2">
    <source>
        <dbReference type="ARBA" id="ARBA00022490"/>
    </source>
</evidence>
<dbReference type="PANTHER" id="PTHR24107">
    <property type="entry name" value="YNEIN REGULATORY COMPLEX SUBUNIT 5"/>
    <property type="match status" value="1"/>
</dbReference>
<evidence type="ECO:0000256" key="1">
    <source>
        <dbReference type="ARBA" id="ARBA00004245"/>
    </source>
</evidence>
<dbReference type="AlphaFoldDB" id="A0A8C4PYT4"/>
<evidence type="ECO:0000313" key="5">
    <source>
        <dbReference type="Proteomes" id="UP000694388"/>
    </source>
</evidence>
<accession>A0A8C4PYT4</accession>
<dbReference type="Pfam" id="PF13516">
    <property type="entry name" value="LRR_6"/>
    <property type="match status" value="3"/>
</dbReference>